<dbReference type="GO" id="GO:0016491">
    <property type="term" value="F:oxidoreductase activity"/>
    <property type="evidence" value="ECO:0007669"/>
    <property type="project" value="InterPro"/>
</dbReference>
<dbReference type="GO" id="GO:0006629">
    <property type="term" value="P:lipid metabolic process"/>
    <property type="evidence" value="ECO:0007669"/>
    <property type="project" value="InterPro"/>
</dbReference>
<keyword evidence="1" id="KW-0812">Transmembrane</keyword>
<accession>A0A9Q0S4R5</accession>
<feature type="transmembrane region" description="Helical" evidence="1">
    <location>
        <begin position="95"/>
        <end position="115"/>
    </location>
</feature>
<dbReference type="OrthoDB" id="1461976at2759"/>
<keyword evidence="1" id="KW-0472">Membrane</keyword>
<dbReference type="PANTHER" id="PTHR32100">
    <property type="entry name" value="OMEGA-6 FATTY ACID DESATURASE, CHLOROPLASTIC"/>
    <property type="match status" value="1"/>
</dbReference>
<dbReference type="CDD" id="cd03507">
    <property type="entry name" value="Delta12-FADS-like"/>
    <property type="match status" value="1"/>
</dbReference>
<feature type="transmembrane region" description="Helical" evidence="1">
    <location>
        <begin position="61"/>
        <end position="83"/>
    </location>
</feature>
<dbReference type="AlphaFoldDB" id="A0A9Q0S4R5"/>
<gene>
    <name evidence="3" type="primary">FAD12_0</name>
    <name evidence="3" type="ORF">Bhyg_08883</name>
</gene>
<keyword evidence="4" id="KW-1185">Reference proteome</keyword>
<reference evidence="3" key="1">
    <citation type="submission" date="2022-07" db="EMBL/GenBank/DDBJ databases">
        <authorList>
            <person name="Trinca V."/>
            <person name="Uliana J.V.C."/>
            <person name="Torres T.T."/>
            <person name="Ward R.J."/>
            <person name="Monesi N."/>
        </authorList>
    </citation>
    <scope>NUCLEOTIDE SEQUENCE</scope>
    <source>
        <strain evidence="3">HSMRA1968</strain>
        <tissue evidence="3">Whole embryos</tissue>
    </source>
</reference>
<sequence>MSEAVSIKLKSRNDFEKLKEAGYEYVDGTIVPQPLAHPRFTLTELRNAVPAHCFERSTLKAFGYLTIDLLLVTSLFCCAYFLLEQRSLPLCCQFVGYLTYWFLQGSVFFGVWVIGHECGHFSFSESNLINDTVGFIIHSAFLTPYHSWKYSHRKHHSNTGSCDNDTTFVPFTEKEVMPTWSETLQDSPLYHAFILSRMLMFGWMPMYLGTTAWGPREYENKPRCHFNPNAAFVLPKDRPYVVLSDMGFLATVATIGYFICTCGFPIVLRLYIVPYAVMNAHLLIVTYLQHTDTYIPHFREGEWTWLRGALCTVDRSYGKFLDVIFHHTTDAHICHHIFSKIPFYHCLEATEAIKPILGDYYLKDTTPFYLALWRVVTHCQYVQNDGTVVFYKRKLLKSKSDIQNGILIKKDQRNGICK</sequence>
<organism evidence="3 4">
    <name type="scientific">Pseudolycoriella hygida</name>
    <dbReference type="NCBI Taxonomy" id="35572"/>
    <lineage>
        <taxon>Eukaryota</taxon>
        <taxon>Metazoa</taxon>
        <taxon>Ecdysozoa</taxon>
        <taxon>Arthropoda</taxon>
        <taxon>Hexapoda</taxon>
        <taxon>Insecta</taxon>
        <taxon>Pterygota</taxon>
        <taxon>Neoptera</taxon>
        <taxon>Endopterygota</taxon>
        <taxon>Diptera</taxon>
        <taxon>Nematocera</taxon>
        <taxon>Sciaroidea</taxon>
        <taxon>Sciaridae</taxon>
        <taxon>Pseudolycoriella</taxon>
    </lineage>
</organism>
<keyword evidence="1" id="KW-1133">Transmembrane helix</keyword>
<dbReference type="EMBL" id="WJQU01000002">
    <property type="protein sequence ID" value="KAJ6643918.1"/>
    <property type="molecule type" value="Genomic_DNA"/>
</dbReference>
<feature type="transmembrane region" description="Helical" evidence="1">
    <location>
        <begin position="248"/>
        <end position="272"/>
    </location>
</feature>
<dbReference type="Pfam" id="PF00487">
    <property type="entry name" value="FA_desaturase"/>
    <property type="match status" value="1"/>
</dbReference>
<dbReference type="InterPro" id="IPR005804">
    <property type="entry name" value="FA_desaturase_dom"/>
</dbReference>
<dbReference type="InterPro" id="IPR012171">
    <property type="entry name" value="Fatty_acid_desaturase"/>
</dbReference>
<evidence type="ECO:0000256" key="1">
    <source>
        <dbReference type="SAM" id="Phobius"/>
    </source>
</evidence>
<evidence type="ECO:0000313" key="4">
    <source>
        <dbReference type="Proteomes" id="UP001151699"/>
    </source>
</evidence>
<feature type="domain" description="Fatty acid desaturase" evidence="2">
    <location>
        <begin position="98"/>
        <end position="363"/>
    </location>
</feature>
<feature type="transmembrane region" description="Helical" evidence="1">
    <location>
        <begin position="189"/>
        <end position="208"/>
    </location>
</feature>
<evidence type="ECO:0000259" key="2">
    <source>
        <dbReference type="Pfam" id="PF00487"/>
    </source>
</evidence>
<name>A0A9Q0S4R5_9DIPT</name>
<proteinExistence type="predicted"/>
<comment type="caution">
    <text evidence="3">The sequence shown here is derived from an EMBL/GenBank/DDBJ whole genome shotgun (WGS) entry which is preliminary data.</text>
</comment>
<evidence type="ECO:0000313" key="3">
    <source>
        <dbReference type="EMBL" id="KAJ6643918.1"/>
    </source>
</evidence>
<dbReference type="Proteomes" id="UP001151699">
    <property type="component" value="Chromosome B"/>
</dbReference>
<protein>
    <submittedName>
        <fullName evidence="3">Delta(12)-acyl-lipid-desaturase</fullName>
    </submittedName>
</protein>